<dbReference type="InterPro" id="IPR043129">
    <property type="entry name" value="ATPase_NBD"/>
</dbReference>
<dbReference type="EMBL" id="MT630718">
    <property type="protein sequence ID" value="QNO42208.1"/>
    <property type="molecule type" value="Genomic_DNA"/>
</dbReference>
<dbReference type="Pfam" id="PF07318">
    <property type="entry name" value="DUF1464"/>
    <property type="match status" value="1"/>
</dbReference>
<evidence type="ECO:0000313" key="2">
    <source>
        <dbReference type="EMBL" id="QNO43233.1"/>
    </source>
</evidence>
<sequence length="346" mass="37171">MPCVVGIDPGTKSFDLLGLDCDCDEIVLDVSIPTKQIAADPESVIDKLERLDPELIVGPSGYGIPVKKISDISPVDIFLMSLVSKGDKKSILGMRGLIETLKRHNLPVYFIPGVIHLPTVPSYRKINRIDMGTPDKLCSCALAVRDQATRRNIDYNRTSLVLLEIGFAHTAAIAVDSGRVVDGIGGSSGGIGFLSMGAMDSELAYMLRGFSKEFVTSRGARTLAGSKIAPEELVLHDYAWRAFAEGAVKNVCALVATLAPEEVLLSGRLSKIPEIAKDLTERLEMIAPVRLVNGLNGVRTAKESAQGAALIASGLAHGRYESLVETMYITEARGTVLDYTTLDAQQ</sequence>
<organism evidence="1">
    <name type="scientific">Candidatus Methanogaster sp. ANME-2c ERB4</name>
    <dbReference type="NCBI Taxonomy" id="2759911"/>
    <lineage>
        <taxon>Archaea</taxon>
        <taxon>Methanobacteriati</taxon>
        <taxon>Methanobacteriota</taxon>
        <taxon>Stenosarchaea group</taxon>
        <taxon>Methanomicrobia</taxon>
        <taxon>Methanosarcinales</taxon>
        <taxon>ANME-2 cluster</taxon>
        <taxon>Candidatus Methanogasteraceae</taxon>
        <taxon>Candidatus Methanogaster</taxon>
    </lineage>
</organism>
<evidence type="ECO:0000313" key="1">
    <source>
        <dbReference type="EMBL" id="QNO42208.1"/>
    </source>
</evidence>
<dbReference type="InterPro" id="IPR009927">
    <property type="entry name" value="DUF1464"/>
</dbReference>
<name>A0A7G9Y2H4_9EURY</name>
<dbReference type="AlphaFoldDB" id="A0A7G9Y2H4"/>
<accession>A0A7G9Y2H4</accession>
<proteinExistence type="predicted"/>
<gene>
    <name evidence="2" type="ORF">EOOENEJO_00011</name>
    <name evidence="3" type="ORF">JMABOEBK_00023</name>
    <name evidence="1" type="ORF">OONBJFFA_00023</name>
</gene>
<evidence type="ECO:0008006" key="4">
    <source>
        <dbReference type="Google" id="ProtNLM"/>
    </source>
</evidence>
<reference evidence="1" key="1">
    <citation type="submission" date="2020-06" db="EMBL/GenBank/DDBJ databases">
        <title>Unique genomic features of the anaerobic methanotrophic archaea.</title>
        <authorList>
            <person name="Chadwick G.L."/>
            <person name="Skennerton C.T."/>
            <person name="Laso-Perez R."/>
            <person name="Leu A.O."/>
            <person name="Speth D.R."/>
            <person name="Yu H."/>
            <person name="Morgan-Lang C."/>
            <person name="Hatzenpichler R."/>
            <person name="Goudeau D."/>
            <person name="Malmstrom R."/>
            <person name="Brazelton W.J."/>
            <person name="Woyke T."/>
            <person name="Hallam S.J."/>
            <person name="Tyson G.W."/>
            <person name="Wegener G."/>
            <person name="Boetius A."/>
            <person name="Orphan V."/>
        </authorList>
    </citation>
    <scope>NUCLEOTIDE SEQUENCE</scope>
</reference>
<dbReference type="PIRSF" id="PIRSF009433">
    <property type="entry name" value="DUF1464"/>
    <property type="match status" value="1"/>
</dbReference>
<protein>
    <recommendedName>
        <fullName evidence="4">DUF1464 domain-containing protein</fullName>
    </recommendedName>
</protein>
<dbReference type="SUPFAM" id="SSF53067">
    <property type="entry name" value="Actin-like ATPase domain"/>
    <property type="match status" value="1"/>
</dbReference>
<dbReference type="EMBL" id="MT630800">
    <property type="protein sequence ID" value="QNO43233.1"/>
    <property type="molecule type" value="Genomic_DNA"/>
</dbReference>
<dbReference type="EMBL" id="MT631136">
    <property type="protein sequence ID" value="QNO45626.1"/>
    <property type="molecule type" value="Genomic_DNA"/>
</dbReference>
<evidence type="ECO:0000313" key="3">
    <source>
        <dbReference type="EMBL" id="QNO45626.1"/>
    </source>
</evidence>